<proteinExistence type="predicted"/>
<feature type="domain" description="AB hydrolase-1" evidence="2">
    <location>
        <begin position="113"/>
        <end position="367"/>
    </location>
</feature>
<dbReference type="SUPFAM" id="SSF53474">
    <property type="entry name" value="alpha/beta-Hydrolases"/>
    <property type="match status" value="1"/>
</dbReference>
<dbReference type="GO" id="GO:0016787">
    <property type="term" value="F:hydrolase activity"/>
    <property type="evidence" value="ECO:0007669"/>
    <property type="project" value="UniProtKB-KW"/>
</dbReference>
<reference evidence="3 4" key="1">
    <citation type="submission" date="2018-03" db="EMBL/GenBank/DDBJ databases">
        <title>Bacteriophage NCPPB3778 and a type I-E CRISPR drive the evolution of the US Biological Select Agent, Rathayibacter toxicus.</title>
        <authorList>
            <person name="Davis E.W.II."/>
            <person name="Tabima J.F."/>
            <person name="Weisberg A.J."/>
            <person name="Dantas Lopes L."/>
            <person name="Wiseman M.S."/>
            <person name="Wiseman M.S."/>
            <person name="Pupko T."/>
            <person name="Belcher M.S."/>
            <person name="Sechler A.J."/>
            <person name="Tancos M.A."/>
            <person name="Schroeder B.K."/>
            <person name="Murray T.D."/>
            <person name="Luster D.G."/>
            <person name="Schneider W.L."/>
            <person name="Rogers E."/>
            <person name="Andreote F.D."/>
            <person name="Grunwald N.J."/>
            <person name="Putnam M.L."/>
            <person name="Chang J.H."/>
        </authorList>
    </citation>
    <scope>NUCLEOTIDE SEQUENCE [LARGE SCALE GENOMIC DNA]</scope>
    <source>
        <strain evidence="3 4">DSM 15933</strain>
    </source>
</reference>
<gene>
    <name evidence="3" type="ORF">C1I63_02015</name>
</gene>
<dbReference type="InterPro" id="IPR000073">
    <property type="entry name" value="AB_hydrolase_1"/>
</dbReference>
<evidence type="ECO:0000313" key="4">
    <source>
        <dbReference type="Proteomes" id="UP000241085"/>
    </source>
</evidence>
<name>A0A2T4UQF1_9MICO</name>
<dbReference type="PANTHER" id="PTHR43433:SF5">
    <property type="entry name" value="AB HYDROLASE-1 DOMAIN-CONTAINING PROTEIN"/>
    <property type="match status" value="1"/>
</dbReference>
<keyword evidence="4" id="KW-1185">Reference proteome</keyword>
<accession>A0A2T4UQF1</accession>
<dbReference type="InterPro" id="IPR050471">
    <property type="entry name" value="AB_hydrolase"/>
</dbReference>
<feature type="region of interest" description="Disordered" evidence="1">
    <location>
        <begin position="46"/>
        <end position="65"/>
    </location>
</feature>
<keyword evidence="3" id="KW-0378">Hydrolase</keyword>
<dbReference type="InterPro" id="IPR029058">
    <property type="entry name" value="AB_hydrolase_fold"/>
</dbReference>
<dbReference type="Pfam" id="PF00561">
    <property type="entry name" value="Abhydrolase_1"/>
    <property type="match status" value="1"/>
</dbReference>
<dbReference type="EMBL" id="PZPL01000001">
    <property type="protein sequence ID" value="PTL71741.1"/>
    <property type="molecule type" value="Genomic_DNA"/>
</dbReference>
<evidence type="ECO:0000256" key="1">
    <source>
        <dbReference type="SAM" id="MobiDB-lite"/>
    </source>
</evidence>
<dbReference type="AlphaFoldDB" id="A0A2T4UQF1"/>
<dbReference type="PRINTS" id="PR00111">
    <property type="entry name" value="ABHYDROLASE"/>
</dbReference>
<protein>
    <submittedName>
        <fullName evidence="3">Alpha/beta hydrolase</fullName>
    </submittedName>
</protein>
<sequence length="384" mass="40179">MRVFEAAMRSFRSGWRQEWIGVCEATSGLRHRSVPSNVSSTIAATADTRPQRARPGEKCAGSMPGEKRRCVERRARAVGGLRETDPMSSTVHLLKSGRALGVTWTGPEHAERVVVLAHPAPGSADFDPDPEATARHGVRLLSVDRPGYGASELLNDLDQAGAGAPATPEQAAADIAEYLATIGIASVTAAGWSAGGRVALALSANYPGLVERVAVLATPAPDDAVPWVGDDNRAMLESLRALAPADAVRALGTMLGEAFGPAPDPAALLGMLGAAGADAPLLEAPGVRDRLLRMLERAAAQGTTGMAADIVGYTLLDWGFAVDQVASPALLLYGAEDLEVGRVHGEWYAARLADSRLEVVPGRGHLLAVSEWDRVLSFLLPAAV</sequence>
<evidence type="ECO:0000313" key="3">
    <source>
        <dbReference type="EMBL" id="PTL71741.1"/>
    </source>
</evidence>
<organism evidence="3 4">
    <name type="scientific">Rathayibacter caricis DSM 15933</name>
    <dbReference type="NCBI Taxonomy" id="1328867"/>
    <lineage>
        <taxon>Bacteria</taxon>
        <taxon>Bacillati</taxon>
        <taxon>Actinomycetota</taxon>
        <taxon>Actinomycetes</taxon>
        <taxon>Micrococcales</taxon>
        <taxon>Microbacteriaceae</taxon>
        <taxon>Rathayibacter</taxon>
    </lineage>
</organism>
<dbReference type="PANTHER" id="PTHR43433">
    <property type="entry name" value="HYDROLASE, ALPHA/BETA FOLD FAMILY PROTEIN"/>
    <property type="match status" value="1"/>
</dbReference>
<comment type="caution">
    <text evidence="3">The sequence shown here is derived from an EMBL/GenBank/DDBJ whole genome shotgun (WGS) entry which is preliminary data.</text>
</comment>
<evidence type="ECO:0000259" key="2">
    <source>
        <dbReference type="Pfam" id="PF00561"/>
    </source>
</evidence>
<dbReference type="Proteomes" id="UP000241085">
    <property type="component" value="Unassembled WGS sequence"/>
</dbReference>
<dbReference type="Gene3D" id="3.40.50.1820">
    <property type="entry name" value="alpha/beta hydrolase"/>
    <property type="match status" value="1"/>
</dbReference>